<evidence type="ECO:0000256" key="2">
    <source>
        <dbReference type="ARBA" id="ARBA00022634"/>
    </source>
</evidence>
<proteinExistence type="inferred from homology"/>
<dbReference type="GO" id="GO:0005524">
    <property type="term" value="F:ATP binding"/>
    <property type="evidence" value="ECO:0007669"/>
    <property type="project" value="UniProtKB-KW"/>
</dbReference>
<keyword evidence="8" id="KW-1185">Reference proteome</keyword>
<protein>
    <submittedName>
        <fullName evidence="7">Thymidine kinase</fullName>
    </submittedName>
</protein>
<keyword evidence="6" id="KW-0067">ATP-binding</keyword>
<evidence type="ECO:0000313" key="7">
    <source>
        <dbReference type="EMBL" id="QEG54085.1"/>
    </source>
</evidence>
<dbReference type="GO" id="GO:0004797">
    <property type="term" value="F:thymidine kinase activity"/>
    <property type="evidence" value="ECO:0007669"/>
    <property type="project" value="InterPro"/>
</dbReference>
<accession>A0A5B9RBE8</accession>
<name>A0A5B9RBE8_9ALPH</name>
<evidence type="ECO:0000256" key="4">
    <source>
        <dbReference type="ARBA" id="ARBA00022741"/>
    </source>
</evidence>
<evidence type="ECO:0000256" key="6">
    <source>
        <dbReference type="ARBA" id="ARBA00022840"/>
    </source>
</evidence>
<evidence type="ECO:0000256" key="3">
    <source>
        <dbReference type="ARBA" id="ARBA00022679"/>
    </source>
</evidence>
<evidence type="ECO:0000256" key="5">
    <source>
        <dbReference type="ARBA" id="ARBA00022777"/>
    </source>
</evidence>
<keyword evidence="1" id="KW-0244">Early protein</keyword>
<dbReference type="GO" id="GO:0006230">
    <property type="term" value="P:TMP biosynthetic process"/>
    <property type="evidence" value="ECO:0007669"/>
    <property type="project" value="InterPro"/>
</dbReference>
<dbReference type="HAMAP" id="MF_04029">
    <property type="entry name" value="HSV_KITH"/>
    <property type="match status" value="1"/>
</dbReference>
<dbReference type="Gene3D" id="3.40.50.300">
    <property type="entry name" value="P-loop containing nucleotide triphosphate hydrolases"/>
    <property type="match status" value="1"/>
</dbReference>
<evidence type="ECO:0000256" key="1">
    <source>
        <dbReference type="ARBA" id="ARBA00022518"/>
    </source>
</evidence>
<dbReference type="Pfam" id="PF00693">
    <property type="entry name" value="Herpes_TK"/>
    <property type="match status" value="1"/>
</dbReference>
<keyword evidence="3" id="KW-0808">Transferase</keyword>
<dbReference type="Proteomes" id="UP001144437">
    <property type="component" value="Segment"/>
</dbReference>
<dbReference type="InterPro" id="IPR027417">
    <property type="entry name" value="P-loop_NTPase"/>
</dbReference>
<dbReference type="GO" id="GO:0071897">
    <property type="term" value="P:DNA biosynthetic process"/>
    <property type="evidence" value="ECO:0007669"/>
    <property type="project" value="UniProtKB-KW"/>
</dbReference>
<dbReference type="EMBL" id="MK360902">
    <property type="protein sequence ID" value="QEG54085.1"/>
    <property type="molecule type" value="Genomic_DNA"/>
</dbReference>
<sequence>MAQNRLVILYVEGSFGIGKTTVLNQIVNSSEYLFSRARVNEPMRAWRSWFTDDHDSIKEVYETQKNKDTGFLGLRESSKSICYAQLSLSAPFYIMNNIIGSRLNGLTQAPAKNLDGQDYLLLFDRHPIASCFCFPLARFISGYLEYTDMFALASTMPDSYISQSAIAILDLDIEEQARRIIERSRNGEHANINFLRVLRNVFVIVYNSVVYLKNTSACNRQLTGKILRDFRDSDFELKIKNNDLKPLTDPKLGETVFAVLADSASLSDSQQTALYTYAIEKIANVLQSLNVFFIKIDKLSVNECADKIIELSSESASLLIEKNTAETLFKTVNAYNIDMTV</sequence>
<keyword evidence="4" id="KW-0547">Nucleotide-binding</keyword>
<organism evidence="7 8">
    <name type="scientific">Cacatuid alphaherpesvirus 2</name>
    <dbReference type="NCBI Taxonomy" id="2604840"/>
    <lineage>
        <taxon>Viruses</taxon>
        <taxon>Duplodnaviria</taxon>
        <taxon>Heunggongvirae</taxon>
        <taxon>Peploviricota</taxon>
        <taxon>Herviviricetes</taxon>
        <taxon>Herpesvirales</taxon>
        <taxon>Orthoherpesviridae</taxon>
        <taxon>Alphaherpesvirinae</taxon>
        <taxon>Iltovirus</taxon>
        <taxon>Iltovirus cacatuidalpha2</taxon>
    </lineage>
</organism>
<reference evidence="7" key="1">
    <citation type="journal article" date="2019" name="Vet. Microbiol.">
        <title>Disease surveillance in wild Victorian cacatuids reveals co-infection with multiple agents and detection of novel avian viruses.</title>
        <authorList>
            <person name="Sutherland M."/>
            <person name="Sarker S."/>
            <person name="Vaz P.K."/>
            <person name="Legione A.R."/>
            <person name="Devlin J.M."/>
            <person name="Macwhirter P.L."/>
            <person name="Whiteley P.L."/>
            <person name="Raidal S.R."/>
        </authorList>
    </citation>
    <scope>NUCLEOTIDE SEQUENCE</scope>
    <source>
        <strain evidence="7">97-0001</strain>
    </source>
</reference>
<dbReference type="InterPro" id="IPR001889">
    <property type="entry name" value="Herpes_TK"/>
</dbReference>
<dbReference type="SUPFAM" id="SSF52540">
    <property type="entry name" value="P-loop containing nucleoside triphosphate hydrolases"/>
    <property type="match status" value="1"/>
</dbReference>
<evidence type="ECO:0000313" key="8">
    <source>
        <dbReference type="Proteomes" id="UP001144437"/>
    </source>
</evidence>
<keyword evidence="5 7" id="KW-0418">Kinase</keyword>
<keyword evidence="2" id="KW-0237">DNA synthesis</keyword>